<protein>
    <submittedName>
        <fullName evidence="1">Uncharacterized protein</fullName>
    </submittedName>
</protein>
<organism evidence="1 2">
    <name type="scientific">Neisseria leonii</name>
    <dbReference type="NCBI Taxonomy" id="2995413"/>
    <lineage>
        <taxon>Bacteria</taxon>
        <taxon>Pseudomonadati</taxon>
        <taxon>Pseudomonadota</taxon>
        <taxon>Betaproteobacteria</taxon>
        <taxon>Neisseriales</taxon>
        <taxon>Neisseriaceae</taxon>
        <taxon>Neisseria</taxon>
    </lineage>
</organism>
<sequence>MNVYPVPSRVNGYDGAGLVMAAVSHGEAVKLAYLRDICPDYDGKESPSDWLVWGGGVKNAV</sequence>
<accession>A0AAQ3V044</accession>
<name>A0AAQ3V044_9NEIS</name>
<evidence type="ECO:0000313" key="1">
    <source>
        <dbReference type="EMBL" id="WWY03155.1"/>
    </source>
</evidence>
<dbReference type="EMBL" id="CP146598">
    <property type="protein sequence ID" value="WWY03155.1"/>
    <property type="molecule type" value="Genomic_DNA"/>
</dbReference>
<dbReference type="Proteomes" id="UP001149607">
    <property type="component" value="Chromosome"/>
</dbReference>
<dbReference type="RefSeq" id="WP_338691710.1">
    <property type="nucleotide sequence ID" value="NZ_CP146598.1"/>
</dbReference>
<proteinExistence type="predicted"/>
<evidence type="ECO:0000313" key="2">
    <source>
        <dbReference type="Proteomes" id="UP001149607"/>
    </source>
</evidence>
<dbReference type="AlphaFoldDB" id="A0AAQ3V044"/>
<gene>
    <name evidence="1" type="ORF">V9W64_10815</name>
</gene>
<reference evidence="1" key="1">
    <citation type="submission" date="2024-02" db="EMBL/GenBank/DDBJ databases">
        <title>Neisseria leonii sp. nov.</title>
        <authorList>
            <person name="Boutroux M."/>
            <person name="Favre-Rochex S."/>
            <person name="Gorgette O."/>
            <person name="Touak G."/>
            <person name="Muhle E."/>
            <person name="Chesneau O."/>
            <person name="Clermont D."/>
            <person name="Rahi P."/>
        </authorList>
    </citation>
    <scope>NUCLEOTIDE SEQUENCE</scope>
    <source>
        <strain evidence="1">51.81</strain>
    </source>
</reference>
<keyword evidence="2" id="KW-1185">Reference proteome</keyword>